<dbReference type="GO" id="GO:0005524">
    <property type="term" value="F:ATP binding"/>
    <property type="evidence" value="ECO:0007669"/>
    <property type="project" value="UniProtKB-KW"/>
</dbReference>
<sequence>MAVVLDAFISGLVGTLKDMAKEEVDLLLGVPGETQKLQRSLRNIHSVLRDAEKRRIEDEDVNDWLMELKDFMYDADDLLDECRMEAQKWTPRESDPKPSTSCGFPFFACFREVKFRHEVGVKIKVLNDRLEEISARRSKLQLHVSAAEPRVVPRVSRITSPVMESDMVGERLEEDSKALVEQLTKQDPSKNVVVLAIVGIGGIGKTTFAQKVFNDGKIKASFRTTIWVCVSQEFSETDLLGNIIEGAGGKYNREQSRSLLEPLVEGLLRGNKFLLVLDDVWDFRIWDDSLRNPLQGGAAGSRVLVTTRNEGIARQMKAAHVHEMKLLPPEDGWSLLCKKATTNAEEERDARDLKDTGMKIVEKCGGLPLAIKTIGGVLCSRGLNRSAWEEVLRSAAWSRTGLPEDHVFARSDIIRLWIAEGFVEARGDVSLEETGEQYHRELLHRSLLQWQRYNEILFISDVLNERRSGAIPMKLRRLSIVATETTDIQHDYMKNFVRLRVLHLMQTKIEILPHYIGNLIHLRYLNVSYTDIKKLPKAYAI</sequence>
<dbReference type="FunFam" id="3.40.50.300:FF:001091">
    <property type="entry name" value="Probable disease resistance protein At1g61300"/>
    <property type="match status" value="1"/>
</dbReference>
<reference evidence="10" key="1">
    <citation type="submission" date="2021-03" db="EMBL/GenBank/DDBJ databases">
        <authorList>
            <consortium name="Genoscope - CEA"/>
            <person name="William W."/>
        </authorList>
    </citation>
    <scope>NUCLEOTIDE SEQUENCE</scope>
    <source>
        <strain evidence="10">Doubled-haploid Pahang</strain>
    </source>
</reference>
<dbReference type="Pfam" id="PF00931">
    <property type="entry name" value="NB-ARC"/>
    <property type="match status" value="1"/>
</dbReference>
<dbReference type="Gene3D" id="1.20.5.4130">
    <property type="match status" value="1"/>
</dbReference>
<dbReference type="Gene3D" id="3.40.50.300">
    <property type="entry name" value="P-loop containing nucleotide triphosphate hydrolases"/>
    <property type="match status" value="1"/>
</dbReference>
<evidence type="ECO:0000259" key="9">
    <source>
        <dbReference type="Pfam" id="PF23559"/>
    </source>
</evidence>
<evidence type="ECO:0000256" key="6">
    <source>
        <dbReference type="ARBA" id="ARBA00022840"/>
    </source>
</evidence>
<dbReference type="CDD" id="cd14798">
    <property type="entry name" value="RX-CC_like"/>
    <property type="match status" value="1"/>
</dbReference>
<evidence type="ECO:0000256" key="3">
    <source>
        <dbReference type="ARBA" id="ARBA00022737"/>
    </source>
</evidence>
<keyword evidence="2" id="KW-0433">Leucine-rich repeat</keyword>
<feature type="domain" description="NB-ARC" evidence="7">
    <location>
        <begin position="174"/>
        <end position="344"/>
    </location>
</feature>
<organism evidence="10">
    <name type="scientific">Musa acuminata subsp. malaccensis</name>
    <name type="common">Wild banana</name>
    <name type="synonym">Musa malaccensis</name>
    <dbReference type="NCBI Taxonomy" id="214687"/>
    <lineage>
        <taxon>Eukaryota</taxon>
        <taxon>Viridiplantae</taxon>
        <taxon>Streptophyta</taxon>
        <taxon>Embryophyta</taxon>
        <taxon>Tracheophyta</taxon>
        <taxon>Spermatophyta</taxon>
        <taxon>Magnoliopsida</taxon>
        <taxon>Liliopsida</taxon>
        <taxon>Zingiberales</taxon>
        <taxon>Musaceae</taxon>
        <taxon>Musa</taxon>
    </lineage>
</organism>
<dbReference type="Pfam" id="PF23559">
    <property type="entry name" value="WHD_DRP"/>
    <property type="match status" value="1"/>
</dbReference>
<dbReference type="InterPro" id="IPR042197">
    <property type="entry name" value="Apaf_helical"/>
</dbReference>
<dbReference type="PANTHER" id="PTHR36766:SF70">
    <property type="entry name" value="DISEASE RESISTANCE PROTEIN RGA4"/>
    <property type="match status" value="1"/>
</dbReference>
<dbReference type="GO" id="GO:0006952">
    <property type="term" value="P:defense response"/>
    <property type="evidence" value="ECO:0007669"/>
    <property type="project" value="UniProtKB-KW"/>
</dbReference>
<evidence type="ECO:0000256" key="5">
    <source>
        <dbReference type="ARBA" id="ARBA00022821"/>
    </source>
</evidence>
<dbReference type="EMBL" id="HG996468">
    <property type="protein sequence ID" value="CAG1851590.1"/>
    <property type="molecule type" value="Genomic_DNA"/>
</dbReference>
<gene>
    <name evidence="10" type="ORF">GSMUA_189760.1</name>
</gene>
<proteinExistence type="inferred from homology"/>
<dbReference type="GO" id="GO:0051707">
    <property type="term" value="P:response to other organism"/>
    <property type="evidence" value="ECO:0007669"/>
    <property type="project" value="UniProtKB-ARBA"/>
</dbReference>
<keyword evidence="4" id="KW-0547">Nucleotide-binding</keyword>
<dbReference type="SUPFAM" id="SSF52540">
    <property type="entry name" value="P-loop containing nucleoside triphosphate hydrolases"/>
    <property type="match status" value="1"/>
</dbReference>
<dbReference type="Pfam" id="PF18052">
    <property type="entry name" value="Rx_N"/>
    <property type="match status" value="1"/>
</dbReference>
<dbReference type="InterPro" id="IPR041118">
    <property type="entry name" value="Rx_N"/>
</dbReference>
<dbReference type="InterPro" id="IPR038005">
    <property type="entry name" value="RX-like_CC"/>
</dbReference>
<dbReference type="GO" id="GO:0043531">
    <property type="term" value="F:ADP binding"/>
    <property type="evidence" value="ECO:0007669"/>
    <property type="project" value="InterPro"/>
</dbReference>
<dbReference type="PANTHER" id="PTHR36766">
    <property type="entry name" value="PLANT BROAD-SPECTRUM MILDEW RESISTANCE PROTEIN RPW8"/>
    <property type="match status" value="1"/>
</dbReference>
<feature type="domain" description="Disease resistance N-terminal" evidence="8">
    <location>
        <begin position="8"/>
        <end position="90"/>
    </location>
</feature>
<protein>
    <submittedName>
        <fullName evidence="10">(wild Malaysian banana) hypothetical protein</fullName>
    </submittedName>
</protein>
<evidence type="ECO:0000259" key="8">
    <source>
        <dbReference type="Pfam" id="PF18052"/>
    </source>
</evidence>
<evidence type="ECO:0000256" key="1">
    <source>
        <dbReference type="ARBA" id="ARBA00008894"/>
    </source>
</evidence>
<evidence type="ECO:0000256" key="2">
    <source>
        <dbReference type="ARBA" id="ARBA00022614"/>
    </source>
</evidence>
<dbReference type="InterPro" id="IPR058922">
    <property type="entry name" value="WHD_DRP"/>
</dbReference>
<dbReference type="InterPro" id="IPR027417">
    <property type="entry name" value="P-loop_NTPase"/>
</dbReference>
<dbReference type="PRINTS" id="PR00364">
    <property type="entry name" value="DISEASERSIST"/>
</dbReference>
<keyword evidence="6" id="KW-0067">ATP-binding</keyword>
<dbReference type="SUPFAM" id="SSF52058">
    <property type="entry name" value="L domain-like"/>
    <property type="match status" value="1"/>
</dbReference>
<dbReference type="Gene3D" id="1.10.8.430">
    <property type="entry name" value="Helical domain of apoptotic protease-activating factors"/>
    <property type="match status" value="1"/>
</dbReference>
<comment type="similarity">
    <text evidence="1">Belongs to the disease resistance NB-LRR family.</text>
</comment>
<evidence type="ECO:0000313" key="10">
    <source>
        <dbReference type="EMBL" id="CAG1851590.1"/>
    </source>
</evidence>
<keyword evidence="3" id="KW-0677">Repeat</keyword>
<evidence type="ECO:0000259" key="7">
    <source>
        <dbReference type="Pfam" id="PF00931"/>
    </source>
</evidence>
<dbReference type="AlphaFoldDB" id="A0A8D7FD47"/>
<dbReference type="InterPro" id="IPR032675">
    <property type="entry name" value="LRR_dom_sf"/>
</dbReference>
<feature type="domain" description="Disease resistance protein winged helix" evidence="9">
    <location>
        <begin position="403"/>
        <end position="452"/>
    </location>
</feature>
<dbReference type="InterPro" id="IPR002182">
    <property type="entry name" value="NB-ARC"/>
</dbReference>
<accession>A0A8D7FD47</accession>
<keyword evidence="5" id="KW-0611">Plant defense</keyword>
<name>A0A8D7FD47_MUSAM</name>
<evidence type="ECO:0000256" key="4">
    <source>
        <dbReference type="ARBA" id="ARBA00022741"/>
    </source>
</evidence>
<dbReference type="Gene3D" id="3.80.10.10">
    <property type="entry name" value="Ribonuclease Inhibitor"/>
    <property type="match status" value="1"/>
</dbReference>